<reference evidence="1 2" key="1">
    <citation type="submission" date="2013-03" db="EMBL/GenBank/DDBJ databases">
        <title>Assembly of a new bacterial strain Brevibacillus borstelensis AK1.</title>
        <authorList>
            <person name="Rajan I."/>
            <person name="PoliReddy D."/>
            <person name="Sugumar T."/>
            <person name="Rathinam K."/>
            <person name="Alqarawi S."/>
            <person name="Khalil A.B."/>
            <person name="Sivakumar N."/>
        </authorList>
    </citation>
    <scope>NUCLEOTIDE SEQUENCE [LARGE SCALE GENOMIC DNA]</scope>
    <source>
        <strain evidence="1 2">AK1</strain>
    </source>
</reference>
<comment type="caution">
    <text evidence="1">The sequence shown here is derived from an EMBL/GenBank/DDBJ whole genome shotgun (WGS) entry which is preliminary data.</text>
</comment>
<evidence type="ECO:0008006" key="3">
    <source>
        <dbReference type="Google" id="ProtNLM"/>
    </source>
</evidence>
<dbReference type="Proteomes" id="UP000012081">
    <property type="component" value="Unassembled WGS sequence"/>
</dbReference>
<dbReference type="SUPFAM" id="SSF117782">
    <property type="entry name" value="YbjQ-like"/>
    <property type="match status" value="1"/>
</dbReference>
<dbReference type="InterPro" id="IPR035439">
    <property type="entry name" value="UPF0145_dom_sf"/>
</dbReference>
<proteinExistence type="predicted"/>
<organism evidence="1 2">
    <name type="scientific">Brevibacillus borstelensis AK1</name>
    <dbReference type="NCBI Taxonomy" id="1300222"/>
    <lineage>
        <taxon>Bacteria</taxon>
        <taxon>Bacillati</taxon>
        <taxon>Bacillota</taxon>
        <taxon>Bacilli</taxon>
        <taxon>Bacillales</taxon>
        <taxon>Paenibacillaceae</taxon>
        <taxon>Brevibacillus</taxon>
    </lineage>
</organism>
<dbReference type="AlphaFoldDB" id="M8DT52"/>
<keyword evidence="2" id="KW-1185">Reference proteome</keyword>
<dbReference type="Gene3D" id="3.30.1660.30">
    <property type="entry name" value="Selenium-binding protein"/>
    <property type="match status" value="1"/>
</dbReference>
<evidence type="ECO:0000313" key="2">
    <source>
        <dbReference type="Proteomes" id="UP000012081"/>
    </source>
</evidence>
<dbReference type="OrthoDB" id="9796448at2"/>
<dbReference type="InterPro" id="IPR038549">
    <property type="entry name" value="SeBP-like_sf"/>
</dbReference>
<sequence>MGIFGGKKETSNESRILVITSDHLNRDYEPLGTVIVTSAKVTNDFNFIVDLIGEKAKEQGADAVICFRYNLNGALHTGYGTAVKFK</sequence>
<dbReference type="RefSeq" id="WP_003392681.1">
    <property type="nucleotide sequence ID" value="NZ_APBN01000021.1"/>
</dbReference>
<accession>M8DT52</accession>
<evidence type="ECO:0000313" key="1">
    <source>
        <dbReference type="EMBL" id="EMT50096.1"/>
    </source>
</evidence>
<dbReference type="EMBL" id="APBN01000021">
    <property type="protein sequence ID" value="EMT50096.1"/>
    <property type="molecule type" value="Genomic_DNA"/>
</dbReference>
<name>M8DT52_9BACL</name>
<protein>
    <recommendedName>
        <fullName evidence="3">Heavy metal-binding domain-containing protein</fullName>
    </recommendedName>
</protein>
<gene>
    <name evidence="1" type="ORF">I532_24131</name>
</gene>